<evidence type="ECO:0000313" key="2">
    <source>
        <dbReference type="EMBL" id="UWX54268.1"/>
    </source>
</evidence>
<dbReference type="Proteomes" id="UP001059209">
    <property type="component" value="Chromosome"/>
</dbReference>
<sequence length="214" mass="24840">MKRVFRFLIIVVGMFNLNVQGQQQIQPDNLALKVDKSKQARIIITTDLEADDMNGLILSLMYSDQYDLAGIVWTSGMYHFNGDNGQHTLGEITPNYRCNAQHCEHRVESAADLTEYRPVDPTWLDRIVDYYEIDYQMMSKNNPNFPTPEYIRSISKVGNIEFEGDYRFETEGSKLIMDLIMDDDMRPLHIQHWGGINTTVRALYSIYEKYHGTP</sequence>
<proteinExistence type="predicted"/>
<gene>
    <name evidence="2" type="ORF">NYZ99_15100</name>
</gene>
<accession>A0ABY5Y5H9</accession>
<dbReference type="RefSeq" id="WP_260572068.1">
    <property type="nucleotide sequence ID" value="NZ_CP104205.1"/>
</dbReference>
<protein>
    <submittedName>
        <fullName evidence="2">DUF1593 domain-containing protein</fullName>
    </submittedName>
</protein>
<evidence type="ECO:0000313" key="3">
    <source>
        <dbReference type="Proteomes" id="UP001059209"/>
    </source>
</evidence>
<evidence type="ECO:0000259" key="1">
    <source>
        <dbReference type="Pfam" id="PF07632"/>
    </source>
</evidence>
<keyword evidence="3" id="KW-1185">Reference proteome</keyword>
<dbReference type="Gene3D" id="3.90.245.10">
    <property type="entry name" value="Ribonucleoside hydrolase-like"/>
    <property type="match status" value="1"/>
</dbReference>
<reference evidence="2" key="1">
    <citation type="submission" date="2022-09" db="EMBL/GenBank/DDBJ databases">
        <title>Maribacter litopenaei sp. nov., isolated from the intestinal tract of the Pacific White Shrimp, Litopenaeus vannamei.</title>
        <authorList>
            <person name="Kim S.Y."/>
            <person name="Hwang C.Y."/>
        </authorList>
    </citation>
    <scope>NUCLEOTIDE SEQUENCE</scope>
    <source>
        <strain evidence="2">HL-LV01</strain>
    </source>
</reference>
<name>A0ABY5Y5H9_9FLAO</name>
<feature type="domain" description="Cellulose-binding Sde182 nucleoside hydrolase-like" evidence="1">
    <location>
        <begin position="41"/>
        <end position="211"/>
    </location>
</feature>
<dbReference type="Pfam" id="PF07632">
    <property type="entry name" value="Sde182_NH-like"/>
    <property type="match status" value="1"/>
</dbReference>
<dbReference type="InterPro" id="IPR036452">
    <property type="entry name" value="Ribo_hydro-like"/>
</dbReference>
<dbReference type="InterPro" id="IPR011483">
    <property type="entry name" value="Sde182_NH-like"/>
</dbReference>
<organism evidence="2 3">
    <name type="scientific">Maribacter litopenaei</name>
    <dbReference type="NCBI Taxonomy" id="2976127"/>
    <lineage>
        <taxon>Bacteria</taxon>
        <taxon>Pseudomonadati</taxon>
        <taxon>Bacteroidota</taxon>
        <taxon>Flavobacteriia</taxon>
        <taxon>Flavobacteriales</taxon>
        <taxon>Flavobacteriaceae</taxon>
        <taxon>Maribacter</taxon>
    </lineage>
</organism>
<dbReference type="EMBL" id="CP104205">
    <property type="protein sequence ID" value="UWX54268.1"/>
    <property type="molecule type" value="Genomic_DNA"/>
</dbReference>